<evidence type="ECO:0000313" key="2">
    <source>
        <dbReference type="Proteomes" id="UP001605036"/>
    </source>
</evidence>
<comment type="caution">
    <text evidence="1">The sequence shown here is derived from an EMBL/GenBank/DDBJ whole genome shotgun (WGS) entry which is preliminary data.</text>
</comment>
<gene>
    <name evidence="1" type="ORF">R1flu_005005</name>
</gene>
<proteinExistence type="predicted"/>
<sequence length="125" mass="14292">MTLLSLPELGNKVHALILDGEPRVGKNIVGQLVAAKLEREKAFDEYDCCKIDMSRGEKGIQVRKLQMDLYAKLSRGEVRKICDPKEGRSELEKLFRRQEKPSLIFFDDSHKPNDLNRLLPVGDLK</sequence>
<reference evidence="1 2" key="1">
    <citation type="submission" date="2024-09" db="EMBL/GenBank/DDBJ databases">
        <title>Chromosome-scale assembly of Riccia fluitans.</title>
        <authorList>
            <person name="Paukszto L."/>
            <person name="Sawicki J."/>
            <person name="Karawczyk K."/>
            <person name="Piernik-Szablinska J."/>
            <person name="Szczecinska M."/>
            <person name="Mazdziarz M."/>
        </authorList>
    </citation>
    <scope>NUCLEOTIDE SEQUENCE [LARGE SCALE GENOMIC DNA]</scope>
    <source>
        <strain evidence="1">Rf_01</strain>
        <tissue evidence="1">Aerial parts of the thallus</tissue>
    </source>
</reference>
<name>A0ABD1YRX0_9MARC</name>
<organism evidence="1 2">
    <name type="scientific">Riccia fluitans</name>
    <dbReference type="NCBI Taxonomy" id="41844"/>
    <lineage>
        <taxon>Eukaryota</taxon>
        <taxon>Viridiplantae</taxon>
        <taxon>Streptophyta</taxon>
        <taxon>Embryophyta</taxon>
        <taxon>Marchantiophyta</taxon>
        <taxon>Marchantiopsida</taxon>
        <taxon>Marchantiidae</taxon>
        <taxon>Marchantiales</taxon>
        <taxon>Ricciaceae</taxon>
        <taxon>Riccia</taxon>
    </lineage>
</organism>
<dbReference type="EMBL" id="JBHFFA010000003">
    <property type="protein sequence ID" value="KAL2633526.1"/>
    <property type="molecule type" value="Genomic_DNA"/>
</dbReference>
<dbReference type="Proteomes" id="UP001605036">
    <property type="component" value="Unassembled WGS sequence"/>
</dbReference>
<dbReference type="AlphaFoldDB" id="A0ABD1YRX0"/>
<protein>
    <submittedName>
        <fullName evidence="1">Uncharacterized protein</fullName>
    </submittedName>
</protein>
<evidence type="ECO:0000313" key="1">
    <source>
        <dbReference type="EMBL" id="KAL2633526.1"/>
    </source>
</evidence>
<dbReference type="InterPro" id="IPR027417">
    <property type="entry name" value="P-loop_NTPase"/>
</dbReference>
<keyword evidence="2" id="KW-1185">Reference proteome</keyword>
<dbReference type="SUPFAM" id="SSF52540">
    <property type="entry name" value="P-loop containing nucleoside triphosphate hydrolases"/>
    <property type="match status" value="1"/>
</dbReference>
<dbReference type="Gene3D" id="3.40.50.300">
    <property type="entry name" value="P-loop containing nucleotide triphosphate hydrolases"/>
    <property type="match status" value="1"/>
</dbReference>
<accession>A0ABD1YRX0</accession>